<keyword evidence="2" id="KW-0597">Phosphoprotein</keyword>
<dbReference type="PROSITE" id="PS50075">
    <property type="entry name" value="CARRIER"/>
    <property type="match status" value="1"/>
</dbReference>
<keyword evidence="1" id="KW-0596">Phosphopantetheine</keyword>
<dbReference type="OrthoDB" id="9801810at2"/>
<evidence type="ECO:0000313" key="5">
    <source>
        <dbReference type="Proteomes" id="UP000305921"/>
    </source>
</evidence>
<dbReference type="InterPro" id="IPR036736">
    <property type="entry name" value="ACP-like_sf"/>
</dbReference>
<keyword evidence="5" id="KW-1185">Reference proteome</keyword>
<reference evidence="4 5" key="1">
    <citation type="submission" date="2019-05" db="EMBL/GenBank/DDBJ databases">
        <title>Streptomyces marianii sp. nov., a novel marine actinomycete from southern coast of India.</title>
        <authorList>
            <person name="Iniyan A.M."/>
            <person name="Wink J."/>
            <person name="Ramprasad E."/>
            <person name="Ramana C.V."/>
            <person name="Bunk B."/>
            <person name="Sproer C."/>
            <person name="Joseph F.-J.R.S."/>
            <person name="Vincent S.G.P."/>
        </authorList>
    </citation>
    <scope>NUCLEOTIDE SEQUENCE [LARGE SCALE GENOMIC DNA]</scope>
    <source>
        <strain evidence="4 5">ICN19</strain>
    </source>
</reference>
<dbReference type="EMBL" id="VAWE01000001">
    <property type="protein sequence ID" value="TLQ47862.1"/>
    <property type="molecule type" value="Genomic_DNA"/>
</dbReference>
<evidence type="ECO:0000256" key="1">
    <source>
        <dbReference type="ARBA" id="ARBA00022450"/>
    </source>
</evidence>
<evidence type="ECO:0000259" key="3">
    <source>
        <dbReference type="PROSITE" id="PS50075"/>
    </source>
</evidence>
<proteinExistence type="predicted"/>
<dbReference type="SUPFAM" id="SSF47336">
    <property type="entry name" value="ACP-like"/>
    <property type="match status" value="1"/>
</dbReference>
<feature type="domain" description="Carrier" evidence="3">
    <location>
        <begin position="11"/>
        <end position="96"/>
    </location>
</feature>
<dbReference type="RefSeq" id="WP_138057140.1">
    <property type="nucleotide sequence ID" value="NZ_VAWE01000001.1"/>
</dbReference>
<dbReference type="Pfam" id="PF00550">
    <property type="entry name" value="PP-binding"/>
    <property type="match status" value="1"/>
</dbReference>
<accession>A0A5R9EH78</accession>
<dbReference type="Gene3D" id="1.10.1200.10">
    <property type="entry name" value="ACP-like"/>
    <property type="match status" value="1"/>
</dbReference>
<evidence type="ECO:0000313" key="4">
    <source>
        <dbReference type="EMBL" id="TLQ47862.1"/>
    </source>
</evidence>
<comment type="caution">
    <text evidence="4">The sequence shown here is derived from an EMBL/GenBank/DDBJ whole genome shotgun (WGS) entry which is preliminary data.</text>
</comment>
<protein>
    <recommendedName>
        <fullName evidence="3">Carrier domain-containing protein</fullName>
    </recommendedName>
</protein>
<dbReference type="Proteomes" id="UP000305921">
    <property type="component" value="Unassembled WGS sequence"/>
</dbReference>
<gene>
    <name evidence="4" type="ORF">FEF34_37530</name>
</gene>
<organism evidence="4 5">
    <name type="scientific">Streptomyces marianii</name>
    <dbReference type="NCBI Taxonomy" id="1817406"/>
    <lineage>
        <taxon>Bacteria</taxon>
        <taxon>Bacillati</taxon>
        <taxon>Actinomycetota</taxon>
        <taxon>Actinomycetes</taxon>
        <taxon>Kitasatosporales</taxon>
        <taxon>Streptomycetaceae</taxon>
        <taxon>Streptomyces</taxon>
    </lineage>
</organism>
<sequence>MFNGAANEAFSDVDGISRVIGAEMGDILSRVPLTPDEDFAASGGDSLRAVDLINRLVDRWHPVEGDAAERLRAALVTAVFDQATPGHLAAVVVAESRPPAT</sequence>
<name>A0A5R9EH78_9ACTN</name>
<dbReference type="AlphaFoldDB" id="A0A5R9EH78"/>
<evidence type="ECO:0000256" key="2">
    <source>
        <dbReference type="ARBA" id="ARBA00022553"/>
    </source>
</evidence>
<dbReference type="PROSITE" id="PS00012">
    <property type="entry name" value="PHOSPHOPANTETHEINE"/>
    <property type="match status" value="1"/>
</dbReference>
<dbReference type="InterPro" id="IPR006162">
    <property type="entry name" value="Ppantetheine_attach_site"/>
</dbReference>
<dbReference type="InterPro" id="IPR009081">
    <property type="entry name" value="PP-bd_ACP"/>
</dbReference>